<dbReference type="InterPro" id="IPR055189">
    <property type="entry name" value="RM44_endonuclase"/>
</dbReference>
<evidence type="ECO:0000256" key="7">
    <source>
        <dbReference type="ARBA" id="ARBA00035187"/>
    </source>
</evidence>
<dbReference type="Pfam" id="PF22892">
    <property type="entry name" value="DSRM_MRPL44"/>
    <property type="match status" value="1"/>
</dbReference>
<reference evidence="8 9" key="1">
    <citation type="journal article" date="2011" name="Cell">
        <title>The monarch butterfly genome yields insights into long-distance migration.</title>
        <authorList>
            <person name="Zhan S."/>
            <person name="Merlin C."/>
            <person name="Boore J.L."/>
            <person name="Reppert S.M."/>
        </authorList>
    </citation>
    <scope>NUCLEOTIDE SEQUENCE [LARGE SCALE GENOMIC DNA]</scope>
    <source>
        <strain evidence="8">F-2</strain>
    </source>
</reference>
<dbReference type="GO" id="GO:0003725">
    <property type="term" value="F:double-stranded RNA binding"/>
    <property type="evidence" value="ECO:0007669"/>
    <property type="project" value="InterPro"/>
</dbReference>
<keyword evidence="5" id="KW-0687">Ribonucleoprotein</keyword>
<keyword evidence="4" id="KW-0496">Mitochondrion</keyword>
<dbReference type="CDD" id="cd00593">
    <property type="entry name" value="RIBOc"/>
    <property type="match status" value="1"/>
</dbReference>
<dbReference type="Proteomes" id="UP000007151">
    <property type="component" value="Unassembled WGS sequence"/>
</dbReference>
<proteinExistence type="inferred from homology"/>
<dbReference type="GO" id="GO:0004525">
    <property type="term" value="F:ribonuclease III activity"/>
    <property type="evidence" value="ECO:0007669"/>
    <property type="project" value="InterPro"/>
</dbReference>
<dbReference type="eggNOG" id="KOG3769">
    <property type="taxonomic scope" value="Eukaryota"/>
</dbReference>
<dbReference type="Pfam" id="PF22935">
    <property type="entry name" value="RM44_endonuclase"/>
    <property type="match status" value="1"/>
</dbReference>
<dbReference type="SUPFAM" id="SSF69065">
    <property type="entry name" value="RNase III domain-like"/>
    <property type="match status" value="1"/>
</dbReference>
<dbReference type="PROSITE" id="PS50142">
    <property type="entry name" value="RNASE_3_2"/>
    <property type="match status" value="1"/>
</dbReference>
<evidence type="ECO:0000256" key="3">
    <source>
        <dbReference type="ARBA" id="ARBA00022980"/>
    </source>
</evidence>
<gene>
    <name evidence="8" type="ORF">KGM_207022</name>
</gene>
<accession>A0A212FME1</accession>
<dbReference type="AlphaFoldDB" id="A0A212FME1"/>
<sequence length="320" mass="36622">MAFVRRFITVIPKFAKNVPISVQSRNIKRWVAPTLMELKRREDKQGGKVTNPRNTFLEWNLEAELYAFGKRLNEEFDSDLLLQAFTDRSYVIKEEMKQKELEIDLKMKDNRELAEEGRKFMQEYIQLYLETVLHKLPEEGIMCIRNHLISEKVISNVSLHLGTKDIILAAEYPVDNSILAKTFEAIVGALLQSSGEERAAHFVRDFVITQLQGQDVNEFWEIEDPWSMLTEMISKTGGVLEPRLIGEVAKNTLLACYRVGLYLDKKMMSAGFGETVAIAKEMAAREALKKIFGTEETMHPINFKLNGIPKSRSQSKLSAS</sequence>
<dbReference type="SMART" id="SM00535">
    <property type="entry name" value="RIBOc"/>
    <property type="match status" value="1"/>
</dbReference>
<dbReference type="GO" id="GO:0005739">
    <property type="term" value="C:mitochondrion"/>
    <property type="evidence" value="ECO:0007669"/>
    <property type="project" value="UniProtKB-SubCell"/>
</dbReference>
<dbReference type="KEGG" id="dpl:KGM_207022"/>
<keyword evidence="9" id="KW-1185">Reference proteome</keyword>
<dbReference type="OrthoDB" id="444135at2759"/>
<dbReference type="GO" id="GO:1990904">
    <property type="term" value="C:ribonucleoprotein complex"/>
    <property type="evidence" value="ECO:0007669"/>
    <property type="project" value="UniProtKB-KW"/>
</dbReference>
<comment type="caution">
    <text evidence="8">The sequence shown here is derived from an EMBL/GenBank/DDBJ whole genome shotgun (WGS) entry which is preliminary data.</text>
</comment>
<evidence type="ECO:0000256" key="6">
    <source>
        <dbReference type="ARBA" id="ARBA00024034"/>
    </source>
</evidence>
<dbReference type="InterPro" id="IPR036389">
    <property type="entry name" value="RNase_III_sf"/>
</dbReference>
<dbReference type="InterPro" id="IPR000999">
    <property type="entry name" value="RNase_III_dom"/>
</dbReference>
<dbReference type="InterPro" id="IPR044444">
    <property type="entry name" value="Ribosomal_mL44_DSRM_metazoa"/>
</dbReference>
<protein>
    <recommendedName>
        <fullName evidence="7">Large ribosomal subunit protein mL44</fullName>
    </recommendedName>
</protein>
<dbReference type="Gene3D" id="1.10.1520.10">
    <property type="entry name" value="Ribonuclease III domain"/>
    <property type="match status" value="1"/>
</dbReference>
<comment type="similarity">
    <text evidence="6">Belongs to the ribonuclease III family. Mitochondrion-specific ribosomal protein mL44 subfamily.</text>
</comment>
<dbReference type="STRING" id="278856.A0A212FME1"/>
<keyword evidence="2" id="KW-0809">Transit peptide</keyword>
<evidence type="ECO:0000256" key="5">
    <source>
        <dbReference type="ARBA" id="ARBA00023274"/>
    </source>
</evidence>
<comment type="subcellular location">
    <subcellularLocation>
        <location evidence="1">Mitochondrion</location>
    </subcellularLocation>
</comment>
<evidence type="ECO:0000313" key="8">
    <source>
        <dbReference type="EMBL" id="OWR54934.1"/>
    </source>
</evidence>
<dbReference type="CDD" id="cd19874">
    <property type="entry name" value="DSRM_MRPL44"/>
    <property type="match status" value="1"/>
</dbReference>
<organism evidence="8 9">
    <name type="scientific">Danaus plexippus plexippus</name>
    <dbReference type="NCBI Taxonomy" id="278856"/>
    <lineage>
        <taxon>Eukaryota</taxon>
        <taxon>Metazoa</taxon>
        <taxon>Ecdysozoa</taxon>
        <taxon>Arthropoda</taxon>
        <taxon>Hexapoda</taxon>
        <taxon>Insecta</taxon>
        <taxon>Pterygota</taxon>
        <taxon>Neoptera</taxon>
        <taxon>Endopterygota</taxon>
        <taxon>Lepidoptera</taxon>
        <taxon>Glossata</taxon>
        <taxon>Ditrysia</taxon>
        <taxon>Papilionoidea</taxon>
        <taxon>Nymphalidae</taxon>
        <taxon>Danainae</taxon>
        <taxon>Danaini</taxon>
        <taxon>Danaina</taxon>
        <taxon>Danaus</taxon>
        <taxon>Danaus</taxon>
    </lineage>
</organism>
<dbReference type="GO" id="GO:0006396">
    <property type="term" value="P:RNA processing"/>
    <property type="evidence" value="ECO:0007669"/>
    <property type="project" value="InterPro"/>
</dbReference>
<dbReference type="GO" id="GO:0005840">
    <property type="term" value="C:ribosome"/>
    <property type="evidence" value="ECO:0007669"/>
    <property type="project" value="UniProtKB-KW"/>
</dbReference>
<dbReference type="EMBL" id="AGBW02007651">
    <property type="protein sequence ID" value="OWR54934.1"/>
    <property type="molecule type" value="Genomic_DNA"/>
</dbReference>
<dbReference type="Gene3D" id="3.30.160.20">
    <property type="match status" value="1"/>
</dbReference>
<name>A0A212FME1_DANPL</name>
<evidence type="ECO:0000256" key="1">
    <source>
        <dbReference type="ARBA" id="ARBA00004173"/>
    </source>
</evidence>
<dbReference type="SUPFAM" id="SSF54768">
    <property type="entry name" value="dsRNA-binding domain-like"/>
    <property type="match status" value="1"/>
</dbReference>
<evidence type="ECO:0000313" key="9">
    <source>
        <dbReference type="Proteomes" id="UP000007151"/>
    </source>
</evidence>
<keyword evidence="3 8" id="KW-0689">Ribosomal protein</keyword>
<evidence type="ECO:0000256" key="2">
    <source>
        <dbReference type="ARBA" id="ARBA00022946"/>
    </source>
</evidence>
<dbReference type="FunCoup" id="A0A212FME1">
    <property type="interactions" value="750"/>
</dbReference>
<evidence type="ECO:0000256" key="4">
    <source>
        <dbReference type="ARBA" id="ARBA00023128"/>
    </source>
</evidence>